<feature type="transmembrane region" description="Helical" evidence="16">
    <location>
        <begin position="133"/>
        <end position="151"/>
    </location>
</feature>
<dbReference type="PANTHER" id="PTHR14269:SF61">
    <property type="entry name" value="CDP-DIACYLGLYCEROL--SERINE O-PHOSPHATIDYLTRANSFERASE"/>
    <property type="match status" value="1"/>
</dbReference>
<gene>
    <name evidence="17" type="primary">pssA</name>
    <name evidence="17" type="ORF">HY768_05320</name>
</gene>
<dbReference type="GO" id="GO:0012505">
    <property type="term" value="C:endomembrane system"/>
    <property type="evidence" value="ECO:0007669"/>
    <property type="project" value="UniProtKB-SubCell"/>
</dbReference>
<evidence type="ECO:0000256" key="13">
    <source>
        <dbReference type="ARBA" id="ARBA00023264"/>
    </source>
</evidence>
<dbReference type="EC" id="2.7.8.8" evidence="4"/>
<comment type="caution">
    <text evidence="17">The sequence shown here is derived from an EMBL/GenBank/DDBJ whole genome shotgun (WGS) entry which is preliminary data.</text>
</comment>
<dbReference type="InterPro" id="IPR048254">
    <property type="entry name" value="CDP_ALCOHOL_P_TRANSF_CS"/>
</dbReference>
<feature type="transmembrane region" description="Helical" evidence="16">
    <location>
        <begin position="100"/>
        <end position="121"/>
    </location>
</feature>
<organism evidence="17 18">
    <name type="scientific">candidate division TA06 bacterium</name>
    <dbReference type="NCBI Taxonomy" id="2250710"/>
    <lineage>
        <taxon>Bacteria</taxon>
        <taxon>Bacteria division TA06</taxon>
    </lineage>
</organism>
<evidence type="ECO:0000256" key="14">
    <source>
        <dbReference type="ARBA" id="ARBA00032361"/>
    </source>
</evidence>
<comment type="subcellular location">
    <subcellularLocation>
        <location evidence="2">Endomembrane system</location>
        <topology evidence="2">Multi-pass membrane protein</topology>
    </subcellularLocation>
</comment>
<evidence type="ECO:0000256" key="6">
    <source>
        <dbReference type="ARBA" id="ARBA00022516"/>
    </source>
</evidence>
<dbReference type="GO" id="GO:0008654">
    <property type="term" value="P:phospholipid biosynthetic process"/>
    <property type="evidence" value="ECO:0007669"/>
    <property type="project" value="UniProtKB-KW"/>
</dbReference>
<feature type="transmembrane region" description="Helical" evidence="16">
    <location>
        <begin position="12"/>
        <end position="32"/>
    </location>
</feature>
<keyword evidence="7 15" id="KW-0808">Transferase</keyword>
<dbReference type="InterPro" id="IPR050324">
    <property type="entry name" value="CDP-alcohol_PTase-I"/>
</dbReference>
<dbReference type="InterPro" id="IPR004533">
    <property type="entry name" value="CDP-diaglyc--ser_O-PTrfase"/>
</dbReference>
<reference evidence="17" key="1">
    <citation type="submission" date="2020-07" db="EMBL/GenBank/DDBJ databases">
        <title>Huge and variable diversity of episymbiotic CPR bacteria and DPANN archaea in groundwater ecosystems.</title>
        <authorList>
            <person name="He C.Y."/>
            <person name="Keren R."/>
            <person name="Whittaker M."/>
            <person name="Farag I.F."/>
            <person name="Doudna J."/>
            <person name="Cate J.H.D."/>
            <person name="Banfield J.F."/>
        </authorList>
    </citation>
    <scope>NUCLEOTIDE SEQUENCE</scope>
    <source>
        <strain evidence="17">NC_groundwater_1520_Pr4_B-0.1um_53_5</strain>
    </source>
</reference>
<keyword evidence="12" id="KW-0594">Phospholipid biosynthesis</keyword>
<protein>
    <recommendedName>
        <fullName evidence="5">CDP-diacylglycerol--serine O-phosphatidyltransferase</fullName>
        <ecNumber evidence="4">2.7.8.8</ecNumber>
    </recommendedName>
    <alternativeName>
        <fullName evidence="14">Phosphatidylserine synthase</fullName>
    </alternativeName>
</protein>
<evidence type="ECO:0000256" key="9">
    <source>
        <dbReference type="ARBA" id="ARBA00022989"/>
    </source>
</evidence>
<keyword evidence="9 16" id="KW-1133">Transmembrane helix</keyword>
<evidence type="ECO:0000256" key="15">
    <source>
        <dbReference type="RuleBase" id="RU003750"/>
    </source>
</evidence>
<evidence type="ECO:0000256" key="1">
    <source>
        <dbReference type="ARBA" id="ARBA00000287"/>
    </source>
</evidence>
<evidence type="ECO:0000256" key="10">
    <source>
        <dbReference type="ARBA" id="ARBA00023098"/>
    </source>
</evidence>
<comment type="similarity">
    <text evidence="3 15">Belongs to the CDP-alcohol phosphatidyltransferase class-I family.</text>
</comment>
<feature type="transmembrane region" description="Helical" evidence="16">
    <location>
        <begin position="186"/>
        <end position="203"/>
    </location>
</feature>
<evidence type="ECO:0000256" key="7">
    <source>
        <dbReference type="ARBA" id="ARBA00022679"/>
    </source>
</evidence>
<dbReference type="Pfam" id="PF01066">
    <property type="entry name" value="CDP-OH_P_transf"/>
    <property type="match status" value="1"/>
</dbReference>
<proteinExistence type="inferred from homology"/>
<dbReference type="Proteomes" id="UP000736328">
    <property type="component" value="Unassembled WGS sequence"/>
</dbReference>
<evidence type="ECO:0000256" key="3">
    <source>
        <dbReference type="ARBA" id="ARBA00010441"/>
    </source>
</evidence>
<feature type="transmembrane region" description="Helical" evidence="16">
    <location>
        <begin position="68"/>
        <end position="88"/>
    </location>
</feature>
<dbReference type="EMBL" id="JACQXR010000064">
    <property type="protein sequence ID" value="MBI4726629.1"/>
    <property type="molecule type" value="Genomic_DNA"/>
</dbReference>
<keyword evidence="13" id="KW-1208">Phospholipid metabolism</keyword>
<dbReference type="PANTHER" id="PTHR14269">
    <property type="entry name" value="CDP-DIACYLGLYCEROL--GLYCEROL-3-PHOSPHATE 3-PHOSPHATIDYLTRANSFERASE-RELATED"/>
    <property type="match status" value="1"/>
</dbReference>
<feature type="transmembrane region" description="Helical" evidence="16">
    <location>
        <begin position="163"/>
        <end position="180"/>
    </location>
</feature>
<evidence type="ECO:0000256" key="4">
    <source>
        <dbReference type="ARBA" id="ARBA00013174"/>
    </source>
</evidence>
<evidence type="ECO:0000256" key="11">
    <source>
        <dbReference type="ARBA" id="ARBA00023136"/>
    </source>
</evidence>
<dbReference type="InterPro" id="IPR000462">
    <property type="entry name" value="CDP-OH_P_trans"/>
</dbReference>
<name>A0A933IAC0_UNCT6</name>
<comment type="catalytic activity">
    <reaction evidence="1">
        <text>a CDP-1,2-diacyl-sn-glycerol + L-serine = a 1,2-diacyl-sn-glycero-3-phospho-L-serine + CMP + H(+)</text>
        <dbReference type="Rhea" id="RHEA:16913"/>
        <dbReference type="ChEBI" id="CHEBI:15378"/>
        <dbReference type="ChEBI" id="CHEBI:33384"/>
        <dbReference type="ChEBI" id="CHEBI:57262"/>
        <dbReference type="ChEBI" id="CHEBI:58332"/>
        <dbReference type="ChEBI" id="CHEBI:60377"/>
        <dbReference type="EC" id="2.7.8.8"/>
    </reaction>
</comment>
<dbReference type="PROSITE" id="PS00379">
    <property type="entry name" value="CDP_ALCOHOL_P_TRANSF"/>
    <property type="match status" value="1"/>
</dbReference>
<dbReference type="AlphaFoldDB" id="A0A933IAC0"/>
<dbReference type="Gene3D" id="1.20.120.1760">
    <property type="match status" value="1"/>
</dbReference>
<keyword evidence="11 16" id="KW-0472">Membrane</keyword>
<evidence type="ECO:0000313" key="17">
    <source>
        <dbReference type="EMBL" id="MBI4726629.1"/>
    </source>
</evidence>
<keyword evidence="8 16" id="KW-0812">Transmembrane</keyword>
<dbReference type="NCBIfam" id="TIGR00473">
    <property type="entry name" value="pssA"/>
    <property type="match status" value="1"/>
</dbReference>
<evidence type="ECO:0000313" key="18">
    <source>
        <dbReference type="Proteomes" id="UP000736328"/>
    </source>
</evidence>
<dbReference type="GO" id="GO:0003882">
    <property type="term" value="F:CDP-diacylglycerol-serine O-phosphatidyltransferase activity"/>
    <property type="evidence" value="ECO:0007669"/>
    <property type="project" value="UniProtKB-EC"/>
</dbReference>
<keyword evidence="10" id="KW-0443">Lipid metabolism</keyword>
<sequence>MEAFKGNSYRGAWLIILAAFFDSTDGMVARLTRQSSRFGVELDSLSDMVSFVLAPVMLIYPLCLMELNLGGILAGFAFVVSGAIRLARFNVEQKNLLEKGGFIGLPTPAAAAAIAGFLIFSNYLQGSLLFPRLVPFFLVLLALLMVSPVEYPPFPKLAAKSLRSYFIYSLLVLAMIGLVIRPQLVIFPVLFLYIIFGLVRRLVVKIASKRGKGTIPSH</sequence>
<evidence type="ECO:0000256" key="2">
    <source>
        <dbReference type="ARBA" id="ARBA00004127"/>
    </source>
</evidence>
<keyword evidence="6" id="KW-0444">Lipid biosynthesis</keyword>
<evidence type="ECO:0000256" key="5">
    <source>
        <dbReference type="ARBA" id="ARBA00017171"/>
    </source>
</evidence>
<evidence type="ECO:0000256" key="12">
    <source>
        <dbReference type="ARBA" id="ARBA00023209"/>
    </source>
</evidence>
<dbReference type="GO" id="GO:0016020">
    <property type="term" value="C:membrane"/>
    <property type="evidence" value="ECO:0007669"/>
    <property type="project" value="InterPro"/>
</dbReference>
<evidence type="ECO:0000256" key="8">
    <source>
        <dbReference type="ARBA" id="ARBA00022692"/>
    </source>
</evidence>
<dbReference type="InterPro" id="IPR043130">
    <property type="entry name" value="CDP-OH_PTrfase_TM_dom"/>
</dbReference>
<evidence type="ECO:0000256" key="16">
    <source>
        <dbReference type="SAM" id="Phobius"/>
    </source>
</evidence>
<accession>A0A933IAC0</accession>